<keyword evidence="1" id="KW-0812">Transmembrane</keyword>
<reference evidence="2" key="1">
    <citation type="submission" date="2021-05" db="EMBL/GenBank/DDBJ databases">
        <authorList>
            <person name="Alioto T."/>
            <person name="Alioto T."/>
            <person name="Gomez Garrido J."/>
        </authorList>
    </citation>
    <scope>NUCLEOTIDE SEQUENCE</scope>
</reference>
<proteinExistence type="predicted"/>
<name>A0A8D8QZ74_9HEMI</name>
<evidence type="ECO:0000256" key="1">
    <source>
        <dbReference type="SAM" id="Phobius"/>
    </source>
</evidence>
<sequence>MDLISLYTTYILVSFFSFRTCECFWLAIYFFAPTSLHAHDSVLLVFTIFILCTYQKNARFLHDRPKIMFAGRKKQNVKFKYIMAGVKVIKYLPTYLCIET</sequence>
<dbReference type="EMBL" id="HBUF01116373">
    <property type="protein sequence ID" value="CAG6641258.1"/>
    <property type="molecule type" value="Transcribed_RNA"/>
</dbReference>
<organism evidence="2">
    <name type="scientific">Cacopsylla melanoneura</name>
    <dbReference type="NCBI Taxonomy" id="428564"/>
    <lineage>
        <taxon>Eukaryota</taxon>
        <taxon>Metazoa</taxon>
        <taxon>Ecdysozoa</taxon>
        <taxon>Arthropoda</taxon>
        <taxon>Hexapoda</taxon>
        <taxon>Insecta</taxon>
        <taxon>Pterygota</taxon>
        <taxon>Neoptera</taxon>
        <taxon>Paraneoptera</taxon>
        <taxon>Hemiptera</taxon>
        <taxon>Sternorrhyncha</taxon>
        <taxon>Psylloidea</taxon>
        <taxon>Psyllidae</taxon>
        <taxon>Psyllinae</taxon>
        <taxon>Cacopsylla</taxon>
    </lineage>
</organism>
<dbReference type="AlphaFoldDB" id="A0A8D8QZ74"/>
<keyword evidence="1" id="KW-0472">Membrane</keyword>
<evidence type="ECO:0000313" key="2">
    <source>
        <dbReference type="EMBL" id="CAG6641258.1"/>
    </source>
</evidence>
<feature type="transmembrane region" description="Helical" evidence="1">
    <location>
        <begin position="36"/>
        <end position="54"/>
    </location>
</feature>
<accession>A0A8D8QZ74</accession>
<keyword evidence="1" id="KW-1133">Transmembrane helix</keyword>
<protein>
    <submittedName>
        <fullName evidence="2">Uncharacterized protein</fullName>
    </submittedName>
</protein>
<feature type="transmembrane region" description="Helical" evidence="1">
    <location>
        <begin position="7"/>
        <end position="30"/>
    </location>
</feature>